<keyword evidence="4" id="KW-1185">Reference proteome</keyword>
<dbReference type="Pfam" id="PF00107">
    <property type="entry name" value="ADH_zinc_N"/>
    <property type="match status" value="1"/>
</dbReference>
<dbReference type="STRING" id="1325735.A0A428STV2"/>
<sequence length="126" mass="13347">MECATSLEHFSNVKFDVVIDFAGAQQTISAAMSRVRPGGTIVVVGLASETVQFTTTDLVTKNIALRGSTSASLDEFREVVLLLESGALKPQIKQIPFDDVPNGLEMLGSGQVAGRLYAVPSHVVAI</sequence>
<dbReference type="Gene3D" id="3.40.50.720">
    <property type="entry name" value="NAD(P)-binding Rossmann-like Domain"/>
    <property type="match status" value="1"/>
</dbReference>
<dbReference type="GO" id="GO:0016491">
    <property type="term" value="F:oxidoreductase activity"/>
    <property type="evidence" value="ECO:0007669"/>
    <property type="project" value="UniProtKB-KW"/>
</dbReference>
<dbReference type="SUPFAM" id="SSF51735">
    <property type="entry name" value="NAD(P)-binding Rossmann-fold domains"/>
    <property type="match status" value="1"/>
</dbReference>
<dbReference type="PANTHER" id="PTHR43401:SF2">
    <property type="entry name" value="L-THREONINE 3-DEHYDROGENASE"/>
    <property type="match status" value="1"/>
</dbReference>
<comment type="caution">
    <text evidence="3">The sequence shown here is derived from an EMBL/GenBank/DDBJ whole genome shotgun (WGS) entry which is preliminary data.</text>
</comment>
<dbReference type="InterPro" id="IPR036291">
    <property type="entry name" value="NAD(P)-bd_dom_sf"/>
</dbReference>
<gene>
    <name evidence="3" type="ORF">CEP52_013452</name>
</gene>
<proteinExistence type="predicted"/>
<dbReference type="InterPro" id="IPR013149">
    <property type="entry name" value="ADH-like_C"/>
</dbReference>
<dbReference type="EMBL" id="NKCK01000190">
    <property type="protein sequence ID" value="RSL93110.1"/>
    <property type="molecule type" value="Genomic_DNA"/>
</dbReference>
<reference evidence="3 4" key="1">
    <citation type="submission" date="2017-06" db="EMBL/GenBank/DDBJ databases">
        <title>Comparative genomic analysis of Ambrosia Fusariam Clade fungi.</title>
        <authorList>
            <person name="Stajich J.E."/>
            <person name="Carrillo J."/>
            <person name="Kijimoto T."/>
            <person name="Eskalen A."/>
            <person name="O'Donnell K."/>
            <person name="Kasson M."/>
        </authorList>
    </citation>
    <scope>NUCLEOTIDE SEQUENCE [LARGE SCALE GENOMIC DNA]</scope>
    <source>
        <strain evidence="3 4">NRRL62579</strain>
    </source>
</reference>
<keyword evidence="1" id="KW-0560">Oxidoreductase</keyword>
<evidence type="ECO:0000313" key="3">
    <source>
        <dbReference type="EMBL" id="RSL93110.1"/>
    </source>
</evidence>
<protein>
    <recommendedName>
        <fullName evidence="2">Alcohol dehydrogenase-like C-terminal domain-containing protein</fullName>
    </recommendedName>
</protein>
<organism evidence="3 4">
    <name type="scientific">Fusarium oligoseptatum</name>
    <dbReference type="NCBI Taxonomy" id="2604345"/>
    <lineage>
        <taxon>Eukaryota</taxon>
        <taxon>Fungi</taxon>
        <taxon>Dikarya</taxon>
        <taxon>Ascomycota</taxon>
        <taxon>Pezizomycotina</taxon>
        <taxon>Sordariomycetes</taxon>
        <taxon>Hypocreomycetidae</taxon>
        <taxon>Hypocreales</taxon>
        <taxon>Nectriaceae</taxon>
        <taxon>Fusarium</taxon>
        <taxon>Fusarium solani species complex</taxon>
    </lineage>
</organism>
<evidence type="ECO:0000259" key="2">
    <source>
        <dbReference type="Pfam" id="PF00107"/>
    </source>
</evidence>
<accession>A0A428STV2</accession>
<dbReference type="PANTHER" id="PTHR43401">
    <property type="entry name" value="L-THREONINE 3-DEHYDROGENASE"/>
    <property type="match status" value="1"/>
</dbReference>
<evidence type="ECO:0000256" key="1">
    <source>
        <dbReference type="ARBA" id="ARBA00023002"/>
    </source>
</evidence>
<name>A0A428STV2_9HYPO</name>
<dbReference type="AlphaFoldDB" id="A0A428STV2"/>
<evidence type="ECO:0000313" key="4">
    <source>
        <dbReference type="Proteomes" id="UP000287144"/>
    </source>
</evidence>
<dbReference type="Proteomes" id="UP000287144">
    <property type="component" value="Unassembled WGS sequence"/>
</dbReference>
<feature type="domain" description="Alcohol dehydrogenase-like C-terminal" evidence="2">
    <location>
        <begin position="11"/>
        <end position="83"/>
    </location>
</feature>
<dbReference type="Gene3D" id="3.90.180.10">
    <property type="entry name" value="Medium-chain alcohol dehydrogenases, catalytic domain"/>
    <property type="match status" value="1"/>
</dbReference>
<dbReference type="InterPro" id="IPR050129">
    <property type="entry name" value="Zn_alcohol_dh"/>
</dbReference>